<evidence type="ECO:0000256" key="1">
    <source>
        <dbReference type="ARBA" id="ARBA00023015"/>
    </source>
</evidence>
<dbReference type="InterPro" id="IPR014710">
    <property type="entry name" value="RmlC-like_jellyroll"/>
</dbReference>
<dbReference type="Pfam" id="PF00027">
    <property type="entry name" value="cNMP_binding"/>
    <property type="match status" value="1"/>
</dbReference>
<keyword evidence="3" id="KW-0804">Transcription</keyword>
<dbReference type="Pfam" id="PF13545">
    <property type="entry name" value="HTH_Crp_2"/>
    <property type="match status" value="1"/>
</dbReference>
<dbReference type="CDD" id="cd00038">
    <property type="entry name" value="CAP_ED"/>
    <property type="match status" value="1"/>
</dbReference>
<dbReference type="InterPro" id="IPR036390">
    <property type="entry name" value="WH_DNA-bd_sf"/>
</dbReference>
<dbReference type="Gene3D" id="1.10.10.10">
    <property type="entry name" value="Winged helix-like DNA-binding domain superfamily/Winged helix DNA-binding domain"/>
    <property type="match status" value="1"/>
</dbReference>
<organism evidence="6 7">
    <name type="scientific">Rhizobium aquaticum</name>
    <dbReference type="NCBI Taxonomy" id="1549636"/>
    <lineage>
        <taxon>Bacteria</taxon>
        <taxon>Pseudomonadati</taxon>
        <taxon>Pseudomonadota</taxon>
        <taxon>Alphaproteobacteria</taxon>
        <taxon>Hyphomicrobiales</taxon>
        <taxon>Rhizobiaceae</taxon>
        <taxon>Rhizobium/Agrobacterium group</taxon>
        <taxon>Rhizobium</taxon>
    </lineage>
</organism>
<dbReference type="SMART" id="SM00100">
    <property type="entry name" value="cNMP"/>
    <property type="match status" value="1"/>
</dbReference>
<evidence type="ECO:0000259" key="4">
    <source>
        <dbReference type="PROSITE" id="PS50042"/>
    </source>
</evidence>
<dbReference type="InterPro" id="IPR018335">
    <property type="entry name" value="Tscrpt_reg_HTH_Crp-type_CS"/>
</dbReference>
<dbReference type="InterPro" id="IPR018490">
    <property type="entry name" value="cNMP-bd_dom_sf"/>
</dbReference>
<dbReference type="PROSITE" id="PS50042">
    <property type="entry name" value="CNMP_BINDING_3"/>
    <property type="match status" value="1"/>
</dbReference>
<keyword evidence="2" id="KW-0238">DNA-binding</keyword>
<evidence type="ECO:0000313" key="7">
    <source>
        <dbReference type="Proteomes" id="UP001549047"/>
    </source>
</evidence>
<proteinExistence type="predicted"/>
<dbReference type="Proteomes" id="UP001549047">
    <property type="component" value="Unassembled WGS sequence"/>
</dbReference>
<reference evidence="6 7" key="1">
    <citation type="submission" date="2024-06" db="EMBL/GenBank/DDBJ databases">
        <title>Genomic Encyclopedia of Type Strains, Phase IV (KMG-IV): sequencing the most valuable type-strain genomes for metagenomic binning, comparative biology and taxonomic classification.</title>
        <authorList>
            <person name="Goeker M."/>
        </authorList>
    </citation>
    <scope>NUCLEOTIDE SEQUENCE [LARGE SCALE GENOMIC DNA]</scope>
    <source>
        <strain evidence="6 7">DSM 29780</strain>
    </source>
</reference>
<evidence type="ECO:0000256" key="2">
    <source>
        <dbReference type="ARBA" id="ARBA00023125"/>
    </source>
</evidence>
<comment type="caution">
    <text evidence="6">The sequence shown here is derived from an EMBL/GenBank/DDBJ whole genome shotgun (WGS) entry which is preliminary data.</text>
</comment>
<dbReference type="InterPro" id="IPR000595">
    <property type="entry name" value="cNMP-bd_dom"/>
</dbReference>
<dbReference type="PRINTS" id="PR00034">
    <property type="entry name" value="HTHCRP"/>
</dbReference>
<evidence type="ECO:0000313" key="6">
    <source>
        <dbReference type="EMBL" id="MET3614903.1"/>
    </source>
</evidence>
<feature type="domain" description="HTH crp-type" evidence="5">
    <location>
        <begin position="136"/>
        <end position="206"/>
    </location>
</feature>
<dbReference type="SUPFAM" id="SSF46785">
    <property type="entry name" value="Winged helix' DNA-binding domain"/>
    <property type="match status" value="1"/>
</dbReference>
<keyword evidence="7" id="KW-1185">Reference proteome</keyword>
<evidence type="ECO:0000256" key="3">
    <source>
        <dbReference type="ARBA" id="ARBA00023163"/>
    </source>
</evidence>
<dbReference type="RefSeq" id="WP_354557392.1">
    <property type="nucleotide sequence ID" value="NZ_JBEPMB010000005.1"/>
</dbReference>
<dbReference type="Gene3D" id="2.60.120.10">
    <property type="entry name" value="Jelly Rolls"/>
    <property type="match status" value="1"/>
</dbReference>
<dbReference type="InterPro" id="IPR012318">
    <property type="entry name" value="HTH_CRP"/>
</dbReference>
<sequence>MQALAHTQAFQTVPASHIHAASILNGPGALTTYSADEEIYGQGERAGTLYEVRYGAVRLYRLLSDGRRQVVAFHFAGETFGFEAEGVHSFFAEAIVETGLRKVVTHANSNINPEMLALALRGMVRAQQHLLVVGRQCATEKLGAFLLDLAERQGDPDRIDVPMTRLDIGDYLGMTIETVSRSISKLKAAGILKLHSLRSVEILRPEKLRQICE</sequence>
<accession>A0ABV2J2F4</accession>
<gene>
    <name evidence="6" type="ORF">ABID16_003246</name>
</gene>
<evidence type="ECO:0000259" key="5">
    <source>
        <dbReference type="PROSITE" id="PS51063"/>
    </source>
</evidence>
<protein>
    <submittedName>
        <fullName evidence="6">CRP/FNR family nitrogen fixation transcriptional regulator</fullName>
    </submittedName>
</protein>
<dbReference type="CDD" id="cd00092">
    <property type="entry name" value="HTH_CRP"/>
    <property type="match status" value="1"/>
</dbReference>
<dbReference type="SUPFAM" id="SSF51206">
    <property type="entry name" value="cAMP-binding domain-like"/>
    <property type="match status" value="1"/>
</dbReference>
<dbReference type="SMART" id="SM00419">
    <property type="entry name" value="HTH_CRP"/>
    <property type="match status" value="1"/>
</dbReference>
<dbReference type="PROSITE" id="PS51063">
    <property type="entry name" value="HTH_CRP_2"/>
    <property type="match status" value="1"/>
</dbReference>
<dbReference type="PROSITE" id="PS00042">
    <property type="entry name" value="HTH_CRP_1"/>
    <property type="match status" value="1"/>
</dbReference>
<keyword evidence="1" id="KW-0805">Transcription regulation</keyword>
<feature type="domain" description="Cyclic nucleotide-binding" evidence="4">
    <location>
        <begin position="33"/>
        <end position="81"/>
    </location>
</feature>
<dbReference type="EMBL" id="JBEPMB010000005">
    <property type="protein sequence ID" value="MET3614903.1"/>
    <property type="molecule type" value="Genomic_DNA"/>
</dbReference>
<dbReference type="InterPro" id="IPR036388">
    <property type="entry name" value="WH-like_DNA-bd_sf"/>
</dbReference>
<name>A0ABV2J2F4_9HYPH</name>